<dbReference type="AlphaFoldDB" id="A0A5B7FG79"/>
<sequence>MVESVSFSRMLSSVLQNSYTITRIFKTPLENLITFHQTSPPLPPPSIT</sequence>
<dbReference type="EMBL" id="VSRR010006328">
    <property type="protein sequence ID" value="MPC44527.1"/>
    <property type="molecule type" value="Genomic_DNA"/>
</dbReference>
<accession>A0A5B7FG79</accession>
<organism evidence="1 2">
    <name type="scientific">Portunus trituberculatus</name>
    <name type="common">Swimming crab</name>
    <name type="synonym">Neptunus trituberculatus</name>
    <dbReference type="NCBI Taxonomy" id="210409"/>
    <lineage>
        <taxon>Eukaryota</taxon>
        <taxon>Metazoa</taxon>
        <taxon>Ecdysozoa</taxon>
        <taxon>Arthropoda</taxon>
        <taxon>Crustacea</taxon>
        <taxon>Multicrustacea</taxon>
        <taxon>Malacostraca</taxon>
        <taxon>Eumalacostraca</taxon>
        <taxon>Eucarida</taxon>
        <taxon>Decapoda</taxon>
        <taxon>Pleocyemata</taxon>
        <taxon>Brachyura</taxon>
        <taxon>Eubrachyura</taxon>
        <taxon>Portunoidea</taxon>
        <taxon>Portunidae</taxon>
        <taxon>Portuninae</taxon>
        <taxon>Portunus</taxon>
    </lineage>
</organism>
<protein>
    <submittedName>
        <fullName evidence="1">Uncharacterized protein</fullName>
    </submittedName>
</protein>
<proteinExistence type="predicted"/>
<keyword evidence="2" id="KW-1185">Reference proteome</keyword>
<gene>
    <name evidence="1" type="ORF">E2C01_038201</name>
</gene>
<comment type="caution">
    <text evidence="1">The sequence shown here is derived from an EMBL/GenBank/DDBJ whole genome shotgun (WGS) entry which is preliminary data.</text>
</comment>
<reference evidence="1 2" key="1">
    <citation type="submission" date="2019-05" db="EMBL/GenBank/DDBJ databases">
        <title>Another draft genome of Portunus trituberculatus and its Hox gene families provides insights of decapod evolution.</title>
        <authorList>
            <person name="Jeong J.-H."/>
            <person name="Song I."/>
            <person name="Kim S."/>
            <person name="Choi T."/>
            <person name="Kim D."/>
            <person name="Ryu S."/>
            <person name="Kim W."/>
        </authorList>
    </citation>
    <scope>NUCLEOTIDE SEQUENCE [LARGE SCALE GENOMIC DNA]</scope>
    <source>
        <tissue evidence="1">Muscle</tissue>
    </source>
</reference>
<dbReference type="Proteomes" id="UP000324222">
    <property type="component" value="Unassembled WGS sequence"/>
</dbReference>
<evidence type="ECO:0000313" key="2">
    <source>
        <dbReference type="Proteomes" id="UP000324222"/>
    </source>
</evidence>
<evidence type="ECO:0000313" key="1">
    <source>
        <dbReference type="EMBL" id="MPC44527.1"/>
    </source>
</evidence>
<name>A0A5B7FG79_PORTR</name>